<dbReference type="GO" id="GO:0030170">
    <property type="term" value="F:pyridoxal phosphate binding"/>
    <property type="evidence" value="ECO:0007669"/>
    <property type="project" value="InterPro"/>
</dbReference>
<evidence type="ECO:0000256" key="3">
    <source>
        <dbReference type="ARBA" id="ARBA00022576"/>
    </source>
</evidence>
<protein>
    <submittedName>
        <fullName evidence="7">Aspartate/methionine/tyrosine aminotransferase</fullName>
    </submittedName>
</protein>
<keyword evidence="4 7" id="KW-0808">Transferase</keyword>
<comment type="cofactor">
    <cofactor evidence="1">
        <name>pyridoxal 5'-phosphate</name>
        <dbReference type="ChEBI" id="CHEBI:597326"/>
    </cofactor>
</comment>
<dbReference type="Pfam" id="PF00155">
    <property type="entry name" value="Aminotran_1_2"/>
    <property type="match status" value="1"/>
</dbReference>
<evidence type="ECO:0000313" key="8">
    <source>
        <dbReference type="Proteomes" id="UP000575898"/>
    </source>
</evidence>
<comment type="caution">
    <text evidence="7">The sequence shown here is derived from an EMBL/GenBank/DDBJ whole genome shotgun (WGS) entry which is preliminary data.</text>
</comment>
<evidence type="ECO:0000256" key="2">
    <source>
        <dbReference type="ARBA" id="ARBA00007441"/>
    </source>
</evidence>
<dbReference type="GO" id="GO:0006520">
    <property type="term" value="P:amino acid metabolic process"/>
    <property type="evidence" value="ECO:0007669"/>
    <property type="project" value="InterPro"/>
</dbReference>
<evidence type="ECO:0000256" key="1">
    <source>
        <dbReference type="ARBA" id="ARBA00001933"/>
    </source>
</evidence>
<dbReference type="InterPro" id="IPR015424">
    <property type="entry name" value="PyrdxlP-dep_Trfase"/>
</dbReference>
<dbReference type="AlphaFoldDB" id="A0A840MHG0"/>
<dbReference type="InterPro" id="IPR015421">
    <property type="entry name" value="PyrdxlP-dep_Trfase_major"/>
</dbReference>
<evidence type="ECO:0000313" key="7">
    <source>
        <dbReference type="EMBL" id="MBB5018654.1"/>
    </source>
</evidence>
<dbReference type="PANTHER" id="PTHR46383:SF2">
    <property type="entry name" value="AMINOTRANSFERASE"/>
    <property type="match status" value="1"/>
</dbReference>
<organism evidence="7 8">
    <name type="scientific">Chitinivorax tropicus</name>
    <dbReference type="NCBI Taxonomy" id="714531"/>
    <lineage>
        <taxon>Bacteria</taxon>
        <taxon>Pseudomonadati</taxon>
        <taxon>Pseudomonadota</taxon>
        <taxon>Betaproteobacteria</taxon>
        <taxon>Chitinivorax</taxon>
    </lineage>
</organism>
<keyword evidence="5" id="KW-0663">Pyridoxal phosphate</keyword>
<reference evidence="7 8" key="1">
    <citation type="submission" date="2020-08" db="EMBL/GenBank/DDBJ databases">
        <title>Genomic Encyclopedia of Type Strains, Phase IV (KMG-IV): sequencing the most valuable type-strain genomes for metagenomic binning, comparative biology and taxonomic classification.</title>
        <authorList>
            <person name="Goeker M."/>
        </authorList>
    </citation>
    <scope>NUCLEOTIDE SEQUENCE [LARGE SCALE GENOMIC DNA]</scope>
    <source>
        <strain evidence="7 8">DSM 27165</strain>
    </source>
</reference>
<dbReference type="GO" id="GO:0008483">
    <property type="term" value="F:transaminase activity"/>
    <property type="evidence" value="ECO:0007669"/>
    <property type="project" value="UniProtKB-KW"/>
</dbReference>
<dbReference type="EMBL" id="JACHHY010000010">
    <property type="protein sequence ID" value="MBB5018654.1"/>
    <property type="molecule type" value="Genomic_DNA"/>
</dbReference>
<dbReference type="InterPro" id="IPR050596">
    <property type="entry name" value="AspAT/PAT-like"/>
</dbReference>
<comment type="similarity">
    <text evidence="2">Belongs to the class-I pyridoxal-phosphate-dependent aminotransferase family.</text>
</comment>
<dbReference type="InterPro" id="IPR004839">
    <property type="entry name" value="Aminotransferase_I/II_large"/>
</dbReference>
<dbReference type="SUPFAM" id="SSF53383">
    <property type="entry name" value="PLP-dependent transferases"/>
    <property type="match status" value="1"/>
</dbReference>
<dbReference type="Proteomes" id="UP000575898">
    <property type="component" value="Unassembled WGS sequence"/>
</dbReference>
<keyword evidence="3 7" id="KW-0032">Aminotransferase</keyword>
<evidence type="ECO:0000259" key="6">
    <source>
        <dbReference type="Pfam" id="PF00155"/>
    </source>
</evidence>
<gene>
    <name evidence="7" type="ORF">HNQ59_001945</name>
</gene>
<evidence type="ECO:0000256" key="5">
    <source>
        <dbReference type="ARBA" id="ARBA00022898"/>
    </source>
</evidence>
<sequence length="388" mass="42043">MPTPPLANRLHHIEPFRVMALLARAKALEAAGRDVIHMEIGEPDFPTPPAIVEAGIRALQAGHTSYTPALGIPLLRQAIADFYADHYGVAIPAAQVAVTPGASGALQLALSALLSPGDEVILSNPTYPCNRHFIQMFEGVPIMVDVGPAENYQLTAAKVAAHWSARTKAVMVASPANPTGTLIAPDELDRIGQLCQERGAVLIVDEIYQGLVYDGPDRSVLSSHAGALVINSFSKYFQMTGWRLGWMVAPEYMMPAIEKLAMNAFLSPSAPSQYAALAAFEPDTLRLVESRRQALRARRDYLTHALLALGFDIPAPPQGAFYVYADARRHTRHAEQFAADLLEAHYVAVTPGIDFGGPGADQALRFAYTTSLPRLQEAIQRIKTFIDS</sequence>
<keyword evidence="8" id="KW-1185">Reference proteome</keyword>
<dbReference type="CDD" id="cd00609">
    <property type="entry name" value="AAT_like"/>
    <property type="match status" value="1"/>
</dbReference>
<dbReference type="PANTHER" id="PTHR46383">
    <property type="entry name" value="ASPARTATE AMINOTRANSFERASE"/>
    <property type="match status" value="1"/>
</dbReference>
<name>A0A840MHG0_9PROT</name>
<dbReference type="Gene3D" id="3.40.640.10">
    <property type="entry name" value="Type I PLP-dependent aspartate aminotransferase-like (Major domain)"/>
    <property type="match status" value="1"/>
</dbReference>
<evidence type="ECO:0000256" key="4">
    <source>
        <dbReference type="ARBA" id="ARBA00022679"/>
    </source>
</evidence>
<proteinExistence type="inferred from homology"/>
<dbReference type="RefSeq" id="WP_184038254.1">
    <property type="nucleotide sequence ID" value="NZ_JACHHY010000010.1"/>
</dbReference>
<accession>A0A840MHG0</accession>
<feature type="domain" description="Aminotransferase class I/classII large" evidence="6">
    <location>
        <begin position="34"/>
        <end position="382"/>
    </location>
</feature>